<proteinExistence type="predicted"/>
<evidence type="ECO:0000256" key="9">
    <source>
        <dbReference type="SAM" id="MobiDB-lite"/>
    </source>
</evidence>
<evidence type="ECO:0000256" key="6">
    <source>
        <dbReference type="ARBA" id="ARBA00022833"/>
    </source>
</evidence>
<organism evidence="11 12">
    <name type="scientific">Magnetospirillum fulvum</name>
    <name type="common">Rhodospirillum fulvum</name>
    <dbReference type="NCBI Taxonomy" id="1082"/>
    <lineage>
        <taxon>Bacteria</taxon>
        <taxon>Pseudomonadati</taxon>
        <taxon>Pseudomonadota</taxon>
        <taxon>Alphaproteobacteria</taxon>
        <taxon>Rhodospirillales</taxon>
        <taxon>Rhodospirillaceae</taxon>
        <taxon>Magnetospirillum</taxon>
    </lineage>
</organism>
<feature type="disulfide bond" evidence="8">
    <location>
        <begin position="50"/>
        <end position="270"/>
    </location>
</feature>
<dbReference type="Gene3D" id="3.30.1380.10">
    <property type="match status" value="1"/>
</dbReference>
<dbReference type="InterPro" id="IPR009045">
    <property type="entry name" value="Zn_M74/Hedgehog-like"/>
</dbReference>
<dbReference type="Proteomes" id="UP000182983">
    <property type="component" value="Unassembled WGS sequence"/>
</dbReference>
<evidence type="ECO:0000256" key="8">
    <source>
        <dbReference type="PIRSR" id="PIRSR018455-2"/>
    </source>
</evidence>
<keyword evidence="2" id="KW-0479">Metal-binding</keyword>
<evidence type="ECO:0000256" key="2">
    <source>
        <dbReference type="ARBA" id="ARBA00022723"/>
    </source>
</evidence>
<keyword evidence="7" id="KW-0482">Metalloprotease</keyword>
<gene>
    <name evidence="11" type="ORF">SAMN04244559_00008</name>
</gene>
<evidence type="ECO:0000256" key="3">
    <source>
        <dbReference type="ARBA" id="ARBA00022729"/>
    </source>
</evidence>
<reference evidence="12" key="1">
    <citation type="submission" date="2016-10" db="EMBL/GenBank/DDBJ databases">
        <authorList>
            <person name="Varghese N."/>
            <person name="Submissions S."/>
        </authorList>
    </citation>
    <scope>NUCLEOTIDE SEQUENCE [LARGE SCALE GENOMIC DNA]</scope>
    <source>
        <strain evidence="12">DSM 13234</strain>
    </source>
</reference>
<evidence type="ECO:0000256" key="10">
    <source>
        <dbReference type="SAM" id="SignalP"/>
    </source>
</evidence>
<keyword evidence="4" id="KW-0574">Periplasm</keyword>
<keyword evidence="5" id="KW-0378">Hydrolase</keyword>
<accession>A0A1H6GRT1</accession>
<feature type="chain" id="PRO_5010245649" evidence="10">
    <location>
        <begin position="25"/>
        <end position="276"/>
    </location>
</feature>
<dbReference type="InterPro" id="IPR005073">
    <property type="entry name" value="Peptidase_M74"/>
</dbReference>
<keyword evidence="8" id="KW-1015">Disulfide bond</keyword>
<dbReference type="PIRSF" id="PIRSF018455">
    <property type="entry name" value="MepA"/>
    <property type="match status" value="1"/>
</dbReference>
<dbReference type="NCBIfam" id="NF006947">
    <property type="entry name" value="PRK09429.1"/>
    <property type="match status" value="1"/>
</dbReference>
<evidence type="ECO:0000313" key="11">
    <source>
        <dbReference type="EMBL" id="SEH24535.1"/>
    </source>
</evidence>
<dbReference type="SUPFAM" id="SSF55166">
    <property type="entry name" value="Hedgehog/DD-peptidase"/>
    <property type="match status" value="1"/>
</dbReference>
<dbReference type="GO" id="GO:0030288">
    <property type="term" value="C:outer membrane-bounded periplasmic space"/>
    <property type="evidence" value="ECO:0007669"/>
    <property type="project" value="InterPro"/>
</dbReference>
<feature type="disulfide bond" evidence="8">
    <location>
        <begin position="221"/>
        <end position="228"/>
    </location>
</feature>
<keyword evidence="3 10" id="KW-0732">Signal</keyword>
<dbReference type="GO" id="GO:0008237">
    <property type="term" value="F:metallopeptidase activity"/>
    <property type="evidence" value="ECO:0007669"/>
    <property type="project" value="UniProtKB-KW"/>
</dbReference>
<evidence type="ECO:0000256" key="7">
    <source>
        <dbReference type="ARBA" id="ARBA00023049"/>
    </source>
</evidence>
<dbReference type="EMBL" id="FNWO01000001">
    <property type="protein sequence ID" value="SEH24535.1"/>
    <property type="molecule type" value="Genomic_DNA"/>
</dbReference>
<evidence type="ECO:0000256" key="4">
    <source>
        <dbReference type="ARBA" id="ARBA00022764"/>
    </source>
</evidence>
<dbReference type="GO" id="GO:0004252">
    <property type="term" value="F:serine-type endopeptidase activity"/>
    <property type="evidence" value="ECO:0007669"/>
    <property type="project" value="InterPro"/>
</dbReference>
<dbReference type="GO" id="GO:0046872">
    <property type="term" value="F:metal ion binding"/>
    <property type="evidence" value="ECO:0007669"/>
    <property type="project" value="UniProtKB-KW"/>
</dbReference>
<dbReference type="OrthoDB" id="1467367at2"/>
<dbReference type="Pfam" id="PF03411">
    <property type="entry name" value="Peptidase_M74"/>
    <property type="match status" value="1"/>
</dbReference>
<feature type="disulfide bond" evidence="8">
    <location>
        <begin position="191"/>
        <end position="240"/>
    </location>
</feature>
<feature type="signal peptide" evidence="10">
    <location>
        <begin position="1"/>
        <end position="24"/>
    </location>
</feature>
<evidence type="ECO:0000313" key="12">
    <source>
        <dbReference type="Proteomes" id="UP000182983"/>
    </source>
</evidence>
<keyword evidence="12" id="KW-1185">Reference proteome</keyword>
<dbReference type="RefSeq" id="WP_074764311.1">
    <property type="nucleotide sequence ID" value="NZ_FNWO01000001.1"/>
</dbReference>
<keyword evidence="1" id="KW-0645">Protease</keyword>
<keyword evidence="6" id="KW-0862">Zinc</keyword>
<feature type="region of interest" description="Disordered" evidence="9">
    <location>
        <begin position="255"/>
        <end position="276"/>
    </location>
</feature>
<dbReference type="AlphaFoldDB" id="A0A1H6GRT1"/>
<sequence length="276" mass="29369">MTGALAAFLLATALVIGGAGAASAAGDPWPELRRPASGSGEAIGSAAAGCLRGAEALPLTGAGYQVLRPERNRAWGHPRTVAFVRALAAASRAEGLPLLLIGDMAQPRGGPLPFGHASHQNGLDVDIWFRLAPHPLGPDELARPKPLSMTEGNRIESAHWGREQARMLELAATSPGIDRIFVHPAIKRALCRSLPPERRGWLAKLRPWWGHNEHFHVRLSCPAESGLCEPQAPVPEGDGCGAEIESWLAQPLAVPKEKPHRQVKPLPAACTDLARD</sequence>
<evidence type="ECO:0000256" key="5">
    <source>
        <dbReference type="ARBA" id="ARBA00022801"/>
    </source>
</evidence>
<name>A0A1H6GRT1_MAGFU</name>
<dbReference type="GO" id="GO:0006508">
    <property type="term" value="P:proteolysis"/>
    <property type="evidence" value="ECO:0007669"/>
    <property type="project" value="UniProtKB-KW"/>
</dbReference>
<protein>
    <submittedName>
        <fullName evidence="11">Murein endopeptidase. Metallo peptidase. MEROPS family M74</fullName>
    </submittedName>
</protein>
<evidence type="ECO:0000256" key="1">
    <source>
        <dbReference type="ARBA" id="ARBA00022670"/>
    </source>
</evidence>